<comment type="subcellular location">
    <subcellularLocation>
        <location evidence="1">Endoplasmic reticulum membrane</location>
        <topology evidence="1">Single-pass type IV membrane protein</topology>
    </subcellularLocation>
</comment>
<dbReference type="Proteomes" id="UP000800041">
    <property type="component" value="Unassembled WGS sequence"/>
</dbReference>
<feature type="domain" description="Sec20 C-terminal" evidence="11">
    <location>
        <begin position="178"/>
        <end position="266"/>
    </location>
</feature>
<dbReference type="InterPro" id="IPR056173">
    <property type="entry name" value="Sec20_C"/>
</dbReference>
<keyword evidence="7" id="KW-0175">Coiled coil</keyword>
<proteinExistence type="inferred from homology"/>
<protein>
    <recommendedName>
        <fullName evidence="11">Sec20 C-terminal domain-containing protein</fullName>
    </recommendedName>
</protein>
<feature type="region of interest" description="Disordered" evidence="10">
    <location>
        <begin position="328"/>
        <end position="443"/>
    </location>
</feature>
<evidence type="ECO:0000256" key="10">
    <source>
        <dbReference type="SAM" id="MobiDB-lite"/>
    </source>
</evidence>
<name>A0A6G1H971_9PEZI</name>
<feature type="compositionally biased region" description="Low complexity" evidence="10">
    <location>
        <begin position="373"/>
        <end position="387"/>
    </location>
</feature>
<organism evidence="12 13">
    <name type="scientific">Aulographum hederae CBS 113979</name>
    <dbReference type="NCBI Taxonomy" id="1176131"/>
    <lineage>
        <taxon>Eukaryota</taxon>
        <taxon>Fungi</taxon>
        <taxon>Dikarya</taxon>
        <taxon>Ascomycota</taxon>
        <taxon>Pezizomycotina</taxon>
        <taxon>Dothideomycetes</taxon>
        <taxon>Pleosporomycetidae</taxon>
        <taxon>Aulographales</taxon>
        <taxon>Aulographaceae</taxon>
    </lineage>
</organism>
<evidence type="ECO:0000256" key="1">
    <source>
        <dbReference type="ARBA" id="ARBA00004163"/>
    </source>
</evidence>
<evidence type="ECO:0000313" key="12">
    <source>
        <dbReference type="EMBL" id="KAF1989559.1"/>
    </source>
</evidence>
<keyword evidence="13" id="KW-1185">Reference proteome</keyword>
<keyword evidence="4" id="KW-0256">Endoplasmic reticulum</keyword>
<evidence type="ECO:0000256" key="4">
    <source>
        <dbReference type="ARBA" id="ARBA00022824"/>
    </source>
</evidence>
<keyword evidence="2" id="KW-0813">Transport</keyword>
<evidence type="ECO:0000256" key="7">
    <source>
        <dbReference type="ARBA" id="ARBA00023054"/>
    </source>
</evidence>
<feature type="compositionally biased region" description="Low complexity" evidence="10">
    <location>
        <begin position="303"/>
        <end position="315"/>
    </location>
</feature>
<keyword evidence="6" id="KW-1133">Transmembrane helix</keyword>
<dbReference type="EMBL" id="ML977144">
    <property type="protein sequence ID" value="KAF1989559.1"/>
    <property type="molecule type" value="Genomic_DNA"/>
</dbReference>
<evidence type="ECO:0000256" key="8">
    <source>
        <dbReference type="ARBA" id="ARBA00023136"/>
    </source>
</evidence>
<feature type="region of interest" description="Disordered" evidence="10">
    <location>
        <begin position="303"/>
        <end position="322"/>
    </location>
</feature>
<dbReference type="GO" id="GO:0031201">
    <property type="term" value="C:SNARE complex"/>
    <property type="evidence" value="ECO:0007669"/>
    <property type="project" value="TreeGrafter"/>
</dbReference>
<evidence type="ECO:0000256" key="5">
    <source>
        <dbReference type="ARBA" id="ARBA00022892"/>
    </source>
</evidence>
<reference evidence="12" key="1">
    <citation type="journal article" date="2020" name="Stud. Mycol.">
        <title>101 Dothideomycetes genomes: a test case for predicting lifestyles and emergence of pathogens.</title>
        <authorList>
            <person name="Haridas S."/>
            <person name="Albert R."/>
            <person name="Binder M."/>
            <person name="Bloem J."/>
            <person name="Labutti K."/>
            <person name="Salamov A."/>
            <person name="Andreopoulos B."/>
            <person name="Baker S."/>
            <person name="Barry K."/>
            <person name="Bills G."/>
            <person name="Bluhm B."/>
            <person name="Cannon C."/>
            <person name="Castanera R."/>
            <person name="Culley D."/>
            <person name="Daum C."/>
            <person name="Ezra D."/>
            <person name="Gonzalez J."/>
            <person name="Henrissat B."/>
            <person name="Kuo A."/>
            <person name="Liang C."/>
            <person name="Lipzen A."/>
            <person name="Lutzoni F."/>
            <person name="Magnuson J."/>
            <person name="Mondo S."/>
            <person name="Nolan M."/>
            <person name="Ohm R."/>
            <person name="Pangilinan J."/>
            <person name="Park H.-J."/>
            <person name="Ramirez L."/>
            <person name="Alfaro M."/>
            <person name="Sun H."/>
            <person name="Tritt A."/>
            <person name="Yoshinaga Y."/>
            <person name="Zwiers L.-H."/>
            <person name="Turgeon B."/>
            <person name="Goodwin S."/>
            <person name="Spatafora J."/>
            <person name="Crous P."/>
            <person name="Grigoriev I."/>
        </authorList>
    </citation>
    <scope>NUCLEOTIDE SEQUENCE</scope>
    <source>
        <strain evidence="12">CBS 113979</strain>
    </source>
</reference>
<dbReference type="GO" id="GO:0005484">
    <property type="term" value="F:SNAP receptor activity"/>
    <property type="evidence" value="ECO:0007669"/>
    <property type="project" value="InterPro"/>
</dbReference>
<dbReference type="GO" id="GO:0006890">
    <property type="term" value="P:retrograde vesicle-mediated transport, Golgi to endoplasmic reticulum"/>
    <property type="evidence" value="ECO:0007669"/>
    <property type="project" value="InterPro"/>
</dbReference>
<evidence type="ECO:0000256" key="3">
    <source>
        <dbReference type="ARBA" id="ARBA00022692"/>
    </source>
</evidence>
<evidence type="ECO:0000256" key="6">
    <source>
        <dbReference type="ARBA" id="ARBA00022989"/>
    </source>
</evidence>
<accession>A0A6G1H971</accession>
<evidence type="ECO:0000313" key="13">
    <source>
        <dbReference type="Proteomes" id="UP000800041"/>
    </source>
</evidence>
<evidence type="ECO:0000256" key="9">
    <source>
        <dbReference type="ARBA" id="ARBA00037934"/>
    </source>
</evidence>
<comment type="similarity">
    <text evidence="9">Belongs to the SEC20 family.</text>
</comment>
<keyword evidence="5" id="KW-0931">ER-Golgi transport</keyword>
<dbReference type="AlphaFoldDB" id="A0A6G1H971"/>
<dbReference type="PANTHER" id="PTHR12825:SF0">
    <property type="entry name" value="VESICLE TRANSPORT PROTEIN SEC20"/>
    <property type="match status" value="1"/>
</dbReference>
<sequence>MSTTAHALSNRLSALSDANKQTLTLVQRLAKLSFQPGSTPLEGDEGDVRVELTAEIHEGLKAQEGEFELLRQEVEDLIASGGVNLSIRGGDKRRGSGERERERVRISVQAARLGEDLKSARSQFRKAQIQAKRNVEIAKQKEREILFAGIQEGSSTPTAGRRRGGEKLTGDELVVNASSDVTGALRQTQRLMQTELDRSRFAQETLELSTAVLTDLSNKYSDLDSLLSSSKTLLSSLLRSQKSDTWYLETSFYVLVTTICWLVFRRFLYGPLWWFAWIPLKLIWKTVFLIFSAVGLTGAVSTSSASTVGTPPSSSRTLIVQPSATGEIPKIPRMSGQHPNINIPVGGGGYGAKVRPGEGDPSPQGSMSQRVGQMAEASQQQQAQQAGEEVKEEVRRGDGTILEESDKPRNPKKRMWDETVEQEKAKAEAEGNEKEGLRKRDEL</sequence>
<evidence type="ECO:0000259" key="11">
    <source>
        <dbReference type="Pfam" id="PF03908"/>
    </source>
</evidence>
<dbReference type="InterPro" id="IPR005606">
    <property type="entry name" value="Sec20"/>
</dbReference>
<dbReference type="OrthoDB" id="46868at2759"/>
<evidence type="ECO:0000256" key="2">
    <source>
        <dbReference type="ARBA" id="ARBA00022448"/>
    </source>
</evidence>
<dbReference type="PANTHER" id="PTHR12825">
    <property type="entry name" value="BNIP1-RELATED"/>
    <property type="match status" value="1"/>
</dbReference>
<gene>
    <name evidence="12" type="ORF">K402DRAFT_460912</name>
</gene>
<keyword evidence="3" id="KW-0812">Transmembrane</keyword>
<feature type="compositionally biased region" description="Basic and acidic residues" evidence="10">
    <location>
        <begin position="388"/>
        <end position="443"/>
    </location>
</feature>
<keyword evidence="8" id="KW-0472">Membrane</keyword>
<dbReference type="GO" id="GO:0005789">
    <property type="term" value="C:endoplasmic reticulum membrane"/>
    <property type="evidence" value="ECO:0007669"/>
    <property type="project" value="UniProtKB-SubCell"/>
</dbReference>
<dbReference type="Pfam" id="PF03908">
    <property type="entry name" value="Sec20"/>
    <property type="match status" value="1"/>
</dbReference>